<organism evidence="1 2">
    <name type="scientific">Luteimonas viscosa</name>
    <dbReference type="NCBI Taxonomy" id="1132694"/>
    <lineage>
        <taxon>Bacteria</taxon>
        <taxon>Pseudomonadati</taxon>
        <taxon>Pseudomonadota</taxon>
        <taxon>Gammaproteobacteria</taxon>
        <taxon>Lysobacterales</taxon>
        <taxon>Lysobacteraceae</taxon>
        <taxon>Luteimonas</taxon>
    </lineage>
</organism>
<protein>
    <submittedName>
        <fullName evidence="1">Uncharacterized protein</fullName>
    </submittedName>
</protein>
<dbReference type="RefSeq" id="WP_149103027.1">
    <property type="nucleotide sequence ID" value="NZ_VTFT01000001.1"/>
</dbReference>
<dbReference type="OrthoDB" id="6695844at2"/>
<evidence type="ECO:0000313" key="2">
    <source>
        <dbReference type="Proteomes" id="UP000324973"/>
    </source>
</evidence>
<sequence>MTAEDLARRAISPTDVRADGTLTLTRSYGVYELSPTATATRRFRLGNHPVRMLELEREFGSCKLVYLFLHRTDAVAMAAALNGRVA</sequence>
<proteinExistence type="predicted"/>
<evidence type="ECO:0000313" key="1">
    <source>
        <dbReference type="EMBL" id="TYT26476.1"/>
    </source>
</evidence>
<dbReference type="Proteomes" id="UP000324973">
    <property type="component" value="Unassembled WGS sequence"/>
</dbReference>
<comment type="caution">
    <text evidence="1">The sequence shown here is derived from an EMBL/GenBank/DDBJ whole genome shotgun (WGS) entry which is preliminary data.</text>
</comment>
<accession>A0A5D4XP89</accession>
<dbReference type="EMBL" id="VTFT01000001">
    <property type="protein sequence ID" value="TYT26476.1"/>
    <property type="molecule type" value="Genomic_DNA"/>
</dbReference>
<reference evidence="1 2" key="1">
    <citation type="submission" date="2019-08" db="EMBL/GenBank/DDBJ databases">
        <title>Luteimonas viscosus sp. nov., isolated from soil of a sunflower field.</title>
        <authorList>
            <person name="Jianli Z."/>
            <person name="Ying Z."/>
        </authorList>
    </citation>
    <scope>NUCLEOTIDE SEQUENCE [LARGE SCALE GENOMIC DNA]</scope>
    <source>
        <strain evidence="1 2">XBU10</strain>
    </source>
</reference>
<dbReference type="AlphaFoldDB" id="A0A5D4XP89"/>
<keyword evidence="2" id="KW-1185">Reference proteome</keyword>
<name>A0A5D4XP89_9GAMM</name>
<gene>
    <name evidence="1" type="ORF">FZO89_09525</name>
</gene>